<dbReference type="Pfam" id="PF20408">
    <property type="entry name" value="Abhydrolase_11"/>
    <property type="match status" value="1"/>
</dbReference>
<evidence type="ECO:0000313" key="3">
    <source>
        <dbReference type="Proteomes" id="UP000595332"/>
    </source>
</evidence>
<dbReference type="AlphaFoldDB" id="A0A7R6SVY9"/>
<dbReference type="PANTHER" id="PTHR13136:SF11">
    <property type="entry name" value="TESTIS-EXPRESSED PROTEIN 30"/>
    <property type="match status" value="1"/>
</dbReference>
<dbReference type="InterPro" id="IPR026555">
    <property type="entry name" value="NSL3/Tex30"/>
</dbReference>
<name>A0A7R6SVY9_9GAMM</name>
<protein>
    <recommendedName>
        <fullName evidence="1">KANL3/Tex30 alpha/beta hydrolase-like domain-containing protein</fullName>
    </recommendedName>
</protein>
<dbReference type="EMBL" id="AP014546">
    <property type="protein sequence ID" value="BBB29220.1"/>
    <property type="molecule type" value="Genomic_DNA"/>
</dbReference>
<organism evidence="2 3">
    <name type="scientific">Neptunomonas japonica JAMM 1380</name>
    <dbReference type="NCBI Taxonomy" id="1441457"/>
    <lineage>
        <taxon>Bacteria</taxon>
        <taxon>Pseudomonadati</taxon>
        <taxon>Pseudomonadota</taxon>
        <taxon>Gammaproteobacteria</taxon>
        <taxon>Oceanospirillales</taxon>
        <taxon>Oceanospirillaceae</taxon>
        <taxon>Neptunomonas</taxon>
    </lineage>
</organism>
<dbReference type="SUPFAM" id="SSF53474">
    <property type="entry name" value="alpha/beta-Hydrolases"/>
    <property type="match status" value="1"/>
</dbReference>
<dbReference type="Proteomes" id="UP000595332">
    <property type="component" value="Chromosome"/>
</dbReference>
<dbReference type="Gene3D" id="3.40.50.1820">
    <property type="entry name" value="alpha/beta hydrolase"/>
    <property type="match status" value="1"/>
</dbReference>
<keyword evidence="3" id="KW-1185">Reference proteome</keyword>
<dbReference type="PANTHER" id="PTHR13136">
    <property type="entry name" value="TESTIS DEVELOPMENT PROTEIN PRTD"/>
    <property type="match status" value="1"/>
</dbReference>
<proteinExistence type="predicted"/>
<feature type="domain" description="KANL3/Tex30 alpha/beta hydrolase-like" evidence="1">
    <location>
        <begin position="13"/>
        <end position="199"/>
    </location>
</feature>
<reference evidence="2 3" key="1">
    <citation type="journal article" date="2008" name="Int. J. Syst. Evol. Microbiol.">
        <title>Neptunomonas japonica sp. nov., an Osedax japonicus symbiont-like bacterium isolated from sediment adjacent to sperm whale carcasses off Kagoshima, Japan.</title>
        <authorList>
            <person name="Miyazaki M."/>
            <person name="Nogi Y."/>
            <person name="Fujiwara Y."/>
            <person name="Kawato M."/>
            <person name="Kubokawa K."/>
            <person name="Horikoshi K."/>
        </authorList>
    </citation>
    <scope>NUCLEOTIDE SEQUENCE [LARGE SCALE GENOMIC DNA]</scope>
    <source>
        <strain evidence="2 3">JAMM 1380</strain>
    </source>
</reference>
<dbReference type="InterPro" id="IPR029058">
    <property type="entry name" value="AB_hydrolase_fold"/>
</dbReference>
<evidence type="ECO:0000259" key="1">
    <source>
        <dbReference type="Pfam" id="PF20408"/>
    </source>
</evidence>
<evidence type="ECO:0000313" key="2">
    <source>
        <dbReference type="EMBL" id="BBB29220.1"/>
    </source>
</evidence>
<dbReference type="KEGG" id="njp:NEJAP_1268"/>
<dbReference type="InterPro" id="IPR046879">
    <property type="entry name" value="KANL3/Tex30_Abhydrolase"/>
</dbReference>
<gene>
    <name evidence="2" type="ORF">NEJAP_1268</name>
</gene>
<dbReference type="RefSeq" id="WP_236591091.1">
    <property type="nucleotide sequence ID" value="NZ_AP014546.1"/>
</dbReference>
<sequence length="205" mass="22899">MDLLIDGEPILGRVILAHGAGAGMQSEFLEEVAKYLAGNGVQVVRFEFPYMQQRRLDGKRRPPNRADKLLEAYKSVVKVFADSVPLFLAGKSMGGRIASMVLEDTPALACFVFGYPFHPVGKLLTTRTEHMGDLTKPLCVFQGERDPMGTKEEVLGYSLPPAVSLYWLADGNHDLKPRKVSGFTQQEHMRYAMDVMLDKIRRSSH</sequence>
<accession>A0A7R6SVY9</accession>